<keyword evidence="3" id="KW-1185">Reference proteome</keyword>
<dbReference type="EMBL" id="CP092471">
    <property type="protein sequence ID" value="UVI38966.1"/>
    <property type="molecule type" value="Genomic_DNA"/>
</dbReference>
<evidence type="ECO:0000313" key="3">
    <source>
        <dbReference type="Proteomes" id="UP001065265"/>
    </source>
</evidence>
<evidence type="ECO:0000256" key="1">
    <source>
        <dbReference type="SAM" id="SignalP"/>
    </source>
</evidence>
<dbReference type="Proteomes" id="UP001065265">
    <property type="component" value="Chromosome"/>
</dbReference>
<feature type="signal peptide" evidence="1">
    <location>
        <begin position="1"/>
        <end position="21"/>
    </location>
</feature>
<accession>A0ABY5SYN1</accession>
<protein>
    <submittedName>
        <fullName evidence="2">Uncharacterized protein</fullName>
    </submittedName>
</protein>
<proteinExistence type="predicted"/>
<evidence type="ECO:0000313" key="2">
    <source>
        <dbReference type="EMBL" id="UVI38966.1"/>
    </source>
</evidence>
<dbReference type="RefSeq" id="WP_265558148.1">
    <property type="nucleotide sequence ID" value="NZ_CP092471.1"/>
</dbReference>
<dbReference type="PROSITE" id="PS51257">
    <property type="entry name" value="PROKAR_LIPOPROTEIN"/>
    <property type="match status" value="1"/>
</dbReference>
<gene>
    <name evidence="2" type="ORF">L1F33_12085</name>
</gene>
<feature type="chain" id="PRO_5047272893" evidence="1">
    <location>
        <begin position="22"/>
        <end position="139"/>
    </location>
</feature>
<organism evidence="2 3">
    <name type="scientific">Qipengyuania spongiae</name>
    <dbReference type="NCBI Taxonomy" id="2909673"/>
    <lineage>
        <taxon>Bacteria</taxon>
        <taxon>Pseudomonadati</taxon>
        <taxon>Pseudomonadota</taxon>
        <taxon>Alphaproteobacteria</taxon>
        <taxon>Sphingomonadales</taxon>
        <taxon>Erythrobacteraceae</taxon>
        <taxon>Qipengyuania</taxon>
    </lineage>
</organism>
<keyword evidence="1" id="KW-0732">Signal</keyword>
<reference evidence="2" key="1">
    <citation type="submission" date="2022-02" db="EMBL/GenBank/DDBJ databases">
        <title>Qipengyuania spongiae sp. nov., isolated from marine sponge.</title>
        <authorList>
            <person name="Li Z."/>
            <person name="Zhang M."/>
        </authorList>
    </citation>
    <scope>NUCLEOTIDE SEQUENCE</scope>
    <source>
        <strain evidence="2">PHS-Z21</strain>
    </source>
</reference>
<name>A0ABY5SYN1_9SPHN</name>
<sequence length="139" mass="14466">MRSLILVTASCSLLAACGNPAEEADDPIVAETPVAPTNAVDGMAGTYEVVMADGTVVSQTLRADGTYSDVAEGEVVETGSWRADGSRLCYDPEGDEPEQCFAGGQIAADGSFQTRDDQGNVVSTVRRIGDENMTTEPTA</sequence>